<dbReference type="InterPro" id="IPR037213">
    <property type="entry name" value="Run_dom_sf"/>
</dbReference>
<dbReference type="Proteomes" id="UP000326759">
    <property type="component" value="Unassembled WGS sequence"/>
</dbReference>
<name>A0A5N5SLT5_9CRUS</name>
<protein>
    <submittedName>
        <fullName evidence="7">Run domain Beclin-1-interacting and cysteine-rich domain-containing protein</fullName>
    </submittedName>
</protein>
<dbReference type="InterPro" id="IPR004012">
    <property type="entry name" value="Run_dom"/>
</dbReference>
<dbReference type="CDD" id="cd16448">
    <property type="entry name" value="RING-H2"/>
    <property type="match status" value="1"/>
</dbReference>
<evidence type="ECO:0000256" key="2">
    <source>
        <dbReference type="ARBA" id="ARBA00022553"/>
    </source>
</evidence>
<dbReference type="SMART" id="SM01175">
    <property type="entry name" value="DUF4206"/>
    <property type="match status" value="1"/>
</dbReference>
<dbReference type="OrthoDB" id="10067503at2759"/>
<organism evidence="7 8">
    <name type="scientific">Armadillidium nasatum</name>
    <dbReference type="NCBI Taxonomy" id="96803"/>
    <lineage>
        <taxon>Eukaryota</taxon>
        <taxon>Metazoa</taxon>
        <taxon>Ecdysozoa</taxon>
        <taxon>Arthropoda</taxon>
        <taxon>Crustacea</taxon>
        <taxon>Multicrustacea</taxon>
        <taxon>Malacostraca</taxon>
        <taxon>Eumalacostraca</taxon>
        <taxon>Peracarida</taxon>
        <taxon>Isopoda</taxon>
        <taxon>Oniscidea</taxon>
        <taxon>Crinocheta</taxon>
        <taxon>Armadillidiidae</taxon>
        <taxon>Armadillidium</taxon>
    </lineage>
</organism>
<dbReference type="GO" id="GO:1901981">
    <property type="term" value="F:phosphatidylinositol phosphate binding"/>
    <property type="evidence" value="ECO:0007669"/>
    <property type="project" value="TreeGrafter"/>
</dbReference>
<keyword evidence="3" id="KW-0967">Endosome</keyword>
<feature type="region of interest" description="Disordered" evidence="5">
    <location>
        <begin position="526"/>
        <end position="562"/>
    </location>
</feature>
<dbReference type="InterPro" id="IPR052428">
    <property type="entry name" value="Autophagy_HostDef_Reg"/>
</dbReference>
<dbReference type="InterPro" id="IPR025258">
    <property type="entry name" value="RH_dom"/>
</dbReference>
<evidence type="ECO:0000313" key="7">
    <source>
        <dbReference type="EMBL" id="KAB7494917.1"/>
    </source>
</evidence>
<dbReference type="GO" id="GO:0005770">
    <property type="term" value="C:late endosome"/>
    <property type="evidence" value="ECO:0007669"/>
    <property type="project" value="UniProtKB-SubCell"/>
</dbReference>
<sequence length="898" mass="101629">MEEIVEDDSYENEKIALLGDLIAKAESVLSPKPKNVWHLSGALQRILSSMQLILNHGCKKDSKGKSQLWSFIFGLRVIRPDLWPDYELKYCGGSITNEQLVSLWLQISLQSHLLLAQLRALFEDRRRLSTYYYCWSFLRYQLYTDSLFIILQALEHNSQDILATVNPSLMVKIYSKKKKDQISSFSIPENILENANLGVNSNSQFLVPNCNKNCSALEDGSIWGEENLAINSSKISPSFLKVDYSNSFTNGCEKSDNLEKEDPLSSRTCSAAVIKDAKCFSMSTKSLSDYKLATSSQSAVNVKRNKSIVKLSFEGENSSNKKTTISKTNSLCEDDYFVKPSPFLIEYLKSKSKLKYYQSGISSLNYEECSSPSNVSIEVTEPQSLEHTESQKVSNTELSKRNCPLSDAKSSTHTSLKSFMEDGGKSITPEADGFFPHPQPGQTILDFLTSEQFSKSTAQLDRENAHFSIAEAVLAALEKMNFENHKEAVKSNRSYDESEDDALNLKKIATNRRKLRVRSSVAFSNQLSDDEPATTDHSIFDSPEPQSSVSSDELSVLSEATGVQGRELDYEDSISTDPSSAENVAIAILMQYNSKLLPKASELHWLVSEQEVPQKLLPLPNSVPVSPDDVEGSFQTLLRGTNDWAPPRPQLILTLHKNTKRKIRLSEQKWRCAGCGLSVSEKLSSYFRLCNYLGRYFCTSCHTNKKAILPAKVLHNWDFKKYVVCNFSFELLSRMSCDPLFHLGTLNPKLYKQSRDLHQTHIYRLQLFHARIYIITCNRANKERELLNSYPQHWSTEPHVYSLDDLLSIKNGHIISQIKNLTTSLISHISKCEICLGQGFICEICREGRPIFPFQLDAVTQCTKCKECFHFLCFSPNRACPRCQRREQRKSAHTSTGR</sequence>
<keyword evidence="8" id="KW-1185">Reference proteome</keyword>
<evidence type="ECO:0000259" key="6">
    <source>
        <dbReference type="PROSITE" id="PS50826"/>
    </source>
</evidence>
<comment type="subcellular location">
    <subcellularLocation>
        <location evidence="1">Late endosome</location>
    </subcellularLocation>
</comment>
<dbReference type="AlphaFoldDB" id="A0A5N5SLT5"/>
<keyword evidence="4" id="KW-0072">Autophagy</keyword>
<evidence type="ECO:0000313" key="8">
    <source>
        <dbReference type="Proteomes" id="UP000326759"/>
    </source>
</evidence>
<dbReference type="Pfam" id="PF21054">
    <property type="entry name" value="RUBC_PIKBD"/>
    <property type="match status" value="1"/>
</dbReference>
<evidence type="ECO:0000256" key="4">
    <source>
        <dbReference type="ARBA" id="ARBA00023006"/>
    </source>
</evidence>
<gene>
    <name evidence="7" type="primary">Rubcn</name>
    <name evidence="7" type="ORF">Anas_04648</name>
</gene>
<dbReference type="PROSITE" id="PS50826">
    <property type="entry name" value="RUN"/>
    <property type="match status" value="1"/>
</dbReference>
<dbReference type="Pfam" id="PF13901">
    <property type="entry name" value="RH_dom"/>
    <property type="match status" value="1"/>
</dbReference>
<evidence type="ECO:0000256" key="3">
    <source>
        <dbReference type="ARBA" id="ARBA00022753"/>
    </source>
</evidence>
<feature type="domain" description="RUN" evidence="6">
    <location>
        <begin position="37"/>
        <end position="168"/>
    </location>
</feature>
<proteinExistence type="predicted"/>
<dbReference type="Gene3D" id="1.20.58.900">
    <property type="match status" value="1"/>
</dbReference>
<feature type="compositionally biased region" description="Low complexity" evidence="5">
    <location>
        <begin position="547"/>
        <end position="559"/>
    </location>
</feature>
<dbReference type="SUPFAM" id="SSF140741">
    <property type="entry name" value="RUN domain-like"/>
    <property type="match status" value="1"/>
</dbReference>
<keyword evidence="2" id="KW-0597">Phosphoprotein</keyword>
<dbReference type="PANTHER" id="PTHR45971:SF1">
    <property type="entry name" value="RUBICON, ISOFORM A"/>
    <property type="match status" value="1"/>
</dbReference>
<reference evidence="7 8" key="1">
    <citation type="journal article" date="2019" name="PLoS Biol.">
        <title>Sex chromosomes control vertical transmission of feminizing Wolbachia symbionts in an isopod.</title>
        <authorList>
            <person name="Becking T."/>
            <person name="Chebbi M.A."/>
            <person name="Giraud I."/>
            <person name="Moumen B."/>
            <person name="Laverre T."/>
            <person name="Caubet Y."/>
            <person name="Peccoud J."/>
            <person name="Gilbert C."/>
            <person name="Cordaux R."/>
        </authorList>
    </citation>
    <scope>NUCLEOTIDE SEQUENCE [LARGE SCALE GENOMIC DNA]</scope>
    <source>
        <strain evidence="7">ANa2</strain>
        <tissue evidence="7">Whole body excluding digestive tract and cuticle</tissue>
    </source>
</reference>
<evidence type="ECO:0000256" key="5">
    <source>
        <dbReference type="SAM" id="MobiDB-lite"/>
    </source>
</evidence>
<comment type="caution">
    <text evidence="7">The sequence shown here is derived from an EMBL/GenBank/DDBJ whole genome shotgun (WGS) entry which is preliminary data.</text>
</comment>
<dbReference type="InterPro" id="IPR048569">
    <property type="entry name" value="RUBC_PIKBD"/>
</dbReference>
<accession>A0A5N5SLT5</accession>
<dbReference type="GO" id="GO:0006914">
    <property type="term" value="P:autophagy"/>
    <property type="evidence" value="ECO:0007669"/>
    <property type="project" value="UniProtKB-KW"/>
</dbReference>
<evidence type="ECO:0000256" key="1">
    <source>
        <dbReference type="ARBA" id="ARBA00004603"/>
    </source>
</evidence>
<feature type="region of interest" description="Disordered" evidence="5">
    <location>
        <begin position="384"/>
        <end position="416"/>
    </location>
</feature>
<dbReference type="PANTHER" id="PTHR45971">
    <property type="entry name" value="PHOX (PX) DOMAIN-CONTAINING PROTEIN"/>
    <property type="match status" value="1"/>
</dbReference>
<dbReference type="EMBL" id="SEYY01023348">
    <property type="protein sequence ID" value="KAB7494917.1"/>
    <property type="molecule type" value="Genomic_DNA"/>
</dbReference>